<keyword evidence="2" id="KW-1185">Reference proteome</keyword>
<organism evidence="1 2">
    <name type="scientific">Vermiconidia calcicola</name>
    <dbReference type="NCBI Taxonomy" id="1690605"/>
    <lineage>
        <taxon>Eukaryota</taxon>
        <taxon>Fungi</taxon>
        <taxon>Dikarya</taxon>
        <taxon>Ascomycota</taxon>
        <taxon>Pezizomycotina</taxon>
        <taxon>Dothideomycetes</taxon>
        <taxon>Dothideomycetidae</taxon>
        <taxon>Mycosphaerellales</taxon>
        <taxon>Extremaceae</taxon>
        <taxon>Vermiconidia</taxon>
    </lineage>
</organism>
<name>A0ACC3NVF0_9PEZI</name>
<accession>A0ACC3NVF0</accession>
<reference evidence="1" key="1">
    <citation type="submission" date="2023-07" db="EMBL/GenBank/DDBJ databases">
        <title>Black Yeasts Isolated from many extreme environments.</title>
        <authorList>
            <person name="Coleine C."/>
            <person name="Stajich J.E."/>
            <person name="Selbmann L."/>
        </authorList>
    </citation>
    <scope>NUCLEOTIDE SEQUENCE</scope>
    <source>
        <strain evidence="1">CCFEE 5714</strain>
    </source>
</reference>
<dbReference type="EMBL" id="JAUTXU010000009">
    <property type="protein sequence ID" value="KAK3723439.1"/>
    <property type="molecule type" value="Genomic_DNA"/>
</dbReference>
<evidence type="ECO:0000313" key="2">
    <source>
        <dbReference type="Proteomes" id="UP001281147"/>
    </source>
</evidence>
<gene>
    <name evidence="1" type="ORF">LTR37_001691</name>
</gene>
<evidence type="ECO:0000313" key="1">
    <source>
        <dbReference type="EMBL" id="KAK3723439.1"/>
    </source>
</evidence>
<comment type="caution">
    <text evidence="1">The sequence shown here is derived from an EMBL/GenBank/DDBJ whole genome shotgun (WGS) entry which is preliminary data.</text>
</comment>
<proteinExistence type="predicted"/>
<sequence>MYTIYSRASRVIAWLGESADGSDELFPLFMKFQLETEAVSGVWQLIALFYRLRPTWIPYEAVSGSSKLIDILEMVRFSKSTDSRDKVFAFLNLANDAKQLGIRPNYRTETKEVFVQVARSIVKAGQGGRLLLSAGISDSTLAMPSWVPDWSLEFVNEPLFARSLYEYDIDCEGAELEKNSVRVSEVTDEVFVNVLVLDIAEGLDFGRCSSCECNSDRPHNYPPANANIGRDATSGAVPAVESIPESSNDESMPQSTESITIYHITKVALRYLEQSPKYAEQNAFGVVRRTLFCDSERDREDDHLQAYLDVARSVRSQDCAGSGKEVDENVSHSPFRLRVDEANINPLDAVSRNLAEEFEGRFAWLCVDYWLVCTKDGYIGMVAKAATDGNFVVLIKGVKGPMVIRWMGGNNFKLVGTAFFAGFMYGEECVAELERVRLYEDVVLI</sequence>
<dbReference type="Proteomes" id="UP001281147">
    <property type="component" value="Unassembled WGS sequence"/>
</dbReference>
<protein>
    <submittedName>
        <fullName evidence="1">Uncharacterized protein</fullName>
    </submittedName>
</protein>